<reference evidence="2" key="1">
    <citation type="submission" date="2017-08" db="EMBL/GenBank/DDBJ databases">
        <authorList>
            <person name="Imhoff J.F."/>
            <person name="Rahn T."/>
            <person name="Kuenzel S."/>
            <person name="Neulinger S.C."/>
        </authorList>
    </citation>
    <scope>NUCLEOTIDE SEQUENCE</scope>
    <source>
        <strain evidence="2">DSM 9154</strain>
    </source>
</reference>
<dbReference type="CDD" id="cd13683">
    <property type="entry name" value="PBP2_TRAP_DctP6_7"/>
    <property type="match status" value="1"/>
</dbReference>
<dbReference type="Gene3D" id="3.40.190.170">
    <property type="entry name" value="Bacterial extracellular solute-binding protein, family 7"/>
    <property type="match status" value="1"/>
</dbReference>
<proteinExistence type="predicted"/>
<comment type="caution">
    <text evidence="2">The sequence shown here is derived from an EMBL/GenBank/DDBJ whole genome shotgun (WGS) entry which is preliminary data.</text>
</comment>
<name>A0A934QKE8_9PROT</name>
<keyword evidence="1" id="KW-0732">Signal</keyword>
<protein>
    <submittedName>
        <fullName evidence="2">C4-dicarboxylate ABC transporter</fullName>
    </submittedName>
</protein>
<dbReference type="PANTHER" id="PTHR33376:SF5">
    <property type="entry name" value="EXTRACYTOPLASMIC SOLUTE RECEPTOR PROTEIN"/>
    <property type="match status" value="1"/>
</dbReference>
<accession>A0A934QKE8</accession>
<sequence length="363" mass="40105">MTDSSNTPKATGPAKSATRRQFIRTAGATAAVAGTGAIAAPAIKAQEPIRWRFQTYAGPALGAEVTKPIIDHFNKAANGEMEIELYYADQLVPTSELFRALQRGTIDGVHSDDDSMSAPTDVRVFGGYFPLATKHILDVPVLFQQYGLAEIWKEAYDEVDVAWLSAAGQDPCHFITKKPINSLADMDGLRLYTFPTAGQFLAKFGVIPVSIPYEDAEVAVQTGELDGMAWCGATEAYAVGWADVTDHFLTNNISGAWIGSFYANKKSLADLPDHLRELLMASIEAGHQYRNQWYWGGEARLRASGDKLKLTSIPQSEWREVEKEADKFWNEMEERSERSAKLVKIFREYNATLAKAGTPYSFE</sequence>
<dbReference type="Pfam" id="PF03480">
    <property type="entry name" value="DctP"/>
    <property type="match status" value="1"/>
</dbReference>
<reference evidence="2" key="2">
    <citation type="journal article" date="2020" name="Microorganisms">
        <title>Osmotic Adaptation and Compatible Solute Biosynthesis of Phototrophic Bacteria as Revealed from Genome Analyses.</title>
        <authorList>
            <person name="Imhoff J.F."/>
            <person name="Rahn T."/>
            <person name="Kunzel S."/>
            <person name="Keller A."/>
            <person name="Neulinger S.C."/>
        </authorList>
    </citation>
    <scope>NUCLEOTIDE SEQUENCE</scope>
    <source>
        <strain evidence="2">DSM 9154</strain>
    </source>
</reference>
<dbReference type="PROSITE" id="PS51318">
    <property type="entry name" value="TAT"/>
    <property type="match status" value="1"/>
</dbReference>
<dbReference type="NCBIfam" id="TIGR01409">
    <property type="entry name" value="TAT_signal_seq"/>
    <property type="match status" value="1"/>
</dbReference>
<evidence type="ECO:0000313" key="3">
    <source>
        <dbReference type="Proteomes" id="UP000778970"/>
    </source>
</evidence>
<dbReference type="InterPro" id="IPR038404">
    <property type="entry name" value="TRAP_DctP_sf"/>
</dbReference>
<dbReference type="GO" id="GO:0055085">
    <property type="term" value="P:transmembrane transport"/>
    <property type="evidence" value="ECO:0007669"/>
    <property type="project" value="InterPro"/>
</dbReference>
<dbReference type="Proteomes" id="UP000778970">
    <property type="component" value="Unassembled WGS sequence"/>
</dbReference>
<dbReference type="InterPro" id="IPR019546">
    <property type="entry name" value="TAT_signal_bac_arc"/>
</dbReference>
<dbReference type="RefSeq" id="WP_051432060.1">
    <property type="nucleotide sequence ID" value="NZ_NRRE01000026.1"/>
</dbReference>
<evidence type="ECO:0000313" key="2">
    <source>
        <dbReference type="EMBL" id="MBK1698115.1"/>
    </source>
</evidence>
<dbReference type="PANTHER" id="PTHR33376">
    <property type="match status" value="1"/>
</dbReference>
<dbReference type="SUPFAM" id="SSF53850">
    <property type="entry name" value="Periplasmic binding protein-like II"/>
    <property type="match status" value="1"/>
</dbReference>
<dbReference type="EMBL" id="NRRE01000026">
    <property type="protein sequence ID" value="MBK1698115.1"/>
    <property type="molecule type" value="Genomic_DNA"/>
</dbReference>
<gene>
    <name evidence="2" type="ORF">CKO21_12780</name>
</gene>
<evidence type="ECO:0000256" key="1">
    <source>
        <dbReference type="ARBA" id="ARBA00022729"/>
    </source>
</evidence>
<organism evidence="2 3">
    <name type="scientific">Rhodovibrio salinarum</name>
    <dbReference type="NCBI Taxonomy" id="1087"/>
    <lineage>
        <taxon>Bacteria</taxon>
        <taxon>Pseudomonadati</taxon>
        <taxon>Pseudomonadota</taxon>
        <taxon>Alphaproteobacteria</taxon>
        <taxon>Rhodospirillales</taxon>
        <taxon>Rhodovibrionaceae</taxon>
        <taxon>Rhodovibrio</taxon>
    </lineage>
</organism>
<dbReference type="InterPro" id="IPR006311">
    <property type="entry name" value="TAT_signal"/>
</dbReference>
<dbReference type="NCBIfam" id="NF037995">
    <property type="entry name" value="TRAP_S1"/>
    <property type="match status" value="1"/>
</dbReference>
<dbReference type="InterPro" id="IPR018389">
    <property type="entry name" value="DctP_fam"/>
</dbReference>
<keyword evidence="3" id="KW-1185">Reference proteome</keyword>
<dbReference type="AlphaFoldDB" id="A0A934QKE8"/>